<dbReference type="EMBL" id="VTPS01000004">
    <property type="protein sequence ID" value="TZE82688.1"/>
    <property type="molecule type" value="Genomic_DNA"/>
</dbReference>
<keyword evidence="6 13" id="KW-0862">Zinc</keyword>
<comment type="caution">
    <text evidence="15">The sequence shown here is derived from an EMBL/GenBank/DDBJ whole genome shotgun (WGS) entry which is preliminary data.</text>
</comment>
<comment type="function">
    <text evidence="13">DNA-dependent ATPase involved in processing of recombination intermediates, plays a role in repairing DNA breaks. Stimulates the branch migration of RecA-mediated strand transfer reactions, allowing the 3' invading strand to extend heteroduplex DNA faster. Binds ssDNA in the presence of ADP but not other nucleotides, has ATPase activity that is stimulated by ssDNA and various branched DNA structures, but inhibited by SSB. Does not have RecA's homology-searching function.</text>
</comment>
<dbReference type="PANTHER" id="PTHR32472:SF10">
    <property type="entry name" value="DNA REPAIR PROTEIN RADA-LIKE PROTEIN"/>
    <property type="match status" value="1"/>
</dbReference>
<keyword evidence="9 11" id="KW-0238">DNA-binding</keyword>
<feature type="short sequence motif" description="RadA KNRFG motif" evidence="11">
    <location>
        <begin position="252"/>
        <end position="256"/>
    </location>
</feature>
<comment type="domain">
    <text evidence="11">The middle region has homology to RecA with ATPase motifs including the RadA KNRFG motif, while the C-terminus is homologous to Lon protease.</text>
</comment>
<evidence type="ECO:0000256" key="11">
    <source>
        <dbReference type="HAMAP-Rule" id="MF_01498"/>
    </source>
</evidence>
<keyword evidence="3 11" id="KW-0227">DNA damage</keyword>
<dbReference type="SUPFAM" id="SSF52540">
    <property type="entry name" value="P-loop containing nucleoside triphosphate hydrolases"/>
    <property type="match status" value="1"/>
</dbReference>
<dbReference type="CDD" id="cd01121">
    <property type="entry name" value="RadA_SMS_N"/>
    <property type="match status" value="1"/>
</dbReference>
<reference evidence="15 16" key="1">
    <citation type="submission" date="2019-08" db="EMBL/GenBank/DDBJ databases">
        <title>Calorimonas adulescens gen. nov., sp. nov., an anaerobic thermophilic bacterium from Sakhalin hot spring.</title>
        <authorList>
            <person name="Khomyakova M.A."/>
            <person name="Merkel A.Y."/>
            <person name="Novikov A."/>
            <person name="Bonch-Osmolovskaya E.A."/>
            <person name="Slobodkin A.I."/>
        </authorList>
    </citation>
    <scope>NUCLEOTIDE SEQUENCE [LARGE SCALE GENOMIC DNA]</scope>
    <source>
        <strain evidence="15 16">A05MB</strain>
    </source>
</reference>
<dbReference type="GO" id="GO:0016787">
    <property type="term" value="F:hydrolase activity"/>
    <property type="evidence" value="ECO:0007669"/>
    <property type="project" value="UniProtKB-KW"/>
</dbReference>
<evidence type="ECO:0000256" key="12">
    <source>
        <dbReference type="NCBIfam" id="TIGR00416"/>
    </source>
</evidence>
<dbReference type="InterPro" id="IPR020568">
    <property type="entry name" value="Ribosomal_Su5_D2-typ_SF"/>
</dbReference>
<evidence type="ECO:0000256" key="6">
    <source>
        <dbReference type="ARBA" id="ARBA00022833"/>
    </source>
</evidence>
<organism evidence="15 16">
    <name type="scientific">Calorimonas adulescens</name>
    <dbReference type="NCBI Taxonomy" id="2606906"/>
    <lineage>
        <taxon>Bacteria</taxon>
        <taxon>Bacillati</taxon>
        <taxon>Bacillota</taxon>
        <taxon>Clostridia</taxon>
        <taxon>Thermoanaerobacterales</taxon>
        <taxon>Thermoanaerobacteraceae</taxon>
        <taxon>Calorimonas</taxon>
    </lineage>
</organism>
<dbReference type="InterPro" id="IPR020588">
    <property type="entry name" value="RecA_ATP-bd"/>
</dbReference>
<evidence type="ECO:0000313" key="15">
    <source>
        <dbReference type="EMBL" id="TZE82688.1"/>
    </source>
</evidence>
<dbReference type="Proteomes" id="UP000322976">
    <property type="component" value="Unassembled WGS sequence"/>
</dbReference>
<dbReference type="Gene3D" id="3.30.230.10">
    <property type="match status" value="1"/>
</dbReference>
<dbReference type="GO" id="GO:0003684">
    <property type="term" value="F:damaged DNA binding"/>
    <property type="evidence" value="ECO:0007669"/>
    <property type="project" value="InterPro"/>
</dbReference>
<dbReference type="GO" id="GO:0000725">
    <property type="term" value="P:recombinational repair"/>
    <property type="evidence" value="ECO:0007669"/>
    <property type="project" value="UniProtKB-UniRule"/>
</dbReference>
<dbReference type="InterPro" id="IPR027417">
    <property type="entry name" value="P-loop_NTPase"/>
</dbReference>
<evidence type="ECO:0000313" key="16">
    <source>
        <dbReference type="Proteomes" id="UP000322976"/>
    </source>
</evidence>
<evidence type="ECO:0000256" key="9">
    <source>
        <dbReference type="ARBA" id="ARBA00023125"/>
    </source>
</evidence>
<dbReference type="PROSITE" id="PS50162">
    <property type="entry name" value="RECA_2"/>
    <property type="match status" value="1"/>
</dbReference>
<accession>A0A5D8QHC9</accession>
<keyword evidence="1 11" id="KW-0479">Metal-binding</keyword>
<gene>
    <name evidence="11 15" type="primary">radA</name>
    <name evidence="15" type="ORF">FWJ32_03550</name>
</gene>
<dbReference type="GO" id="GO:0140664">
    <property type="term" value="F:ATP-dependent DNA damage sensor activity"/>
    <property type="evidence" value="ECO:0007669"/>
    <property type="project" value="InterPro"/>
</dbReference>
<dbReference type="PRINTS" id="PR01874">
    <property type="entry name" value="DNAREPAIRADA"/>
</dbReference>
<name>A0A5D8QHC9_9THEO</name>
<dbReference type="GO" id="GO:0005829">
    <property type="term" value="C:cytosol"/>
    <property type="evidence" value="ECO:0007669"/>
    <property type="project" value="TreeGrafter"/>
</dbReference>
<protein>
    <recommendedName>
        <fullName evidence="11 12">DNA repair protein RadA</fullName>
    </recommendedName>
</protein>
<sequence>MAKEKSSYVCIECGYHSSKWMGRCPSCNSWNTMIEEKHEDEKKTTKDLKLKQEELPVSLVDIDSLPEERTKTGIEEFDRVLGGGLVKGSLVLVGGDPGIGKSTLILQAAIKLASSGHKVLYLSGEESVNQIKMRAKRIGRQSENLFVASETRFSKIEGMIEYIAPEFLIIDSIQTMYDSELNTSAGSVSQIKLVTSRLMGISKSNGITTMVIGHVTKEGVLAGPRVLEHMVDTVLYFEGDRSGSYRVIRAVKNRFGSTNEVGLFEMDENGLESIDNPSEILIGQRSDSPGSVISCAMEGTRPLLVEIQALVTPTIFGMPRRMVNDLDYNRFLMVVAALEKQVGLKTQSQDIYVNAVGGLKLSEPAQDLSIAVAIASSYKERPADPYTLVVGEIGLTGEIRSISNVESRIKEARRSGLKRVVIPQMNRNKIKPIDSIEIIGVKTLSEALKLAFKEN</sequence>
<keyword evidence="8 11" id="KW-0346">Stress response</keyword>
<evidence type="ECO:0000256" key="2">
    <source>
        <dbReference type="ARBA" id="ARBA00022741"/>
    </source>
</evidence>
<dbReference type="InterPro" id="IPR041166">
    <property type="entry name" value="Rubredoxin_2"/>
</dbReference>
<evidence type="ECO:0000256" key="1">
    <source>
        <dbReference type="ARBA" id="ARBA00022723"/>
    </source>
</evidence>
<dbReference type="GO" id="GO:0005524">
    <property type="term" value="F:ATP binding"/>
    <property type="evidence" value="ECO:0007669"/>
    <property type="project" value="UniProtKB-UniRule"/>
</dbReference>
<evidence type="ECO:0000256" key="4">
    <source>
        <dbReference type="ARBA" id="ARBA00022771"/>
    </source>
</evidence>
<feature type="region of interest" description="Lon-protease-like" evidence="11">
    <location>
        <begin position="350"/>
        <end position="455"/>
    </location>
</feature>
<dbReference type="Gene3D" id="3.40.50.300">
    <property type="entry name" value="P-loop containing nucleotide triphosphate hydrolases"/>
    <property type="match status" value="1"/>
</dbReference>
<dbReference type="AlphaFoldDB" id="A0A5D8QHC9"/>
<dbReference type="SMART" id="SM00382">
    <property type="entry name" value="AAA"/>
    <property type="match status" value="1"/>
</dbReference>
<keyword evidence="16" id="KW-1185">Reference proteome</keyword>
<evidence type="ECO:0000256" key="5">
    <source>
        <dbReference type="ARBA" id="ARBA00022801"/>
    </source>
</evidence>
<comment type="similarity">
    <text evidence="11 13">Belongs to the RecA family. RadA subfamily.</text>
</comment>
<dbReference type="InterPro" id="IPR014721">
    <property type="entry name" value="Ribsml_uS5_D2-typ_fold_subgr"/>
</dbReference>
<keyword evidence="4 13" id="KW-0863">Zinc-finger</keyword>
<dbReference type="HAMAP" id="MF_01498">
    <property type="entry name" value="RadA_bact"/>
    <property type="match status" value="1"/>
</dbReference>
<keyword evidence="7 11" id="KW-0067">ATP-binding</keyword>
<dbReference type="Pfam" id="PF18073">
    <property type="entry name" value="Zn_ribbon_LapB"/>
    <property type="match status" value="1"/>
</dbReference>
<dbReference type="FunFam" id="3.40.50.300:FF:000050">
    <property type="entry name" value="DNA repair protein RadA"/>
    <property type="match status" value="1"/>
</dbReference>
<dbReference type="InterPro" id="IPR003593">
    <property type="entry name" value="AAA+_ATPase"/>
</dbReference>
<dbReference type="GO" id="GO:0008270">
    <property type="term" value="F:zinc ion binding"/>
    <property type="evidence" value="ECO:0007669"/>
    <property type="project" value="UniProtKB-KW"/>
</dbReference>
<evidence type="ECO:0000256" key="3">
    <source>
        <dbReference type="ARBA" id="ARBA00022763"/>
    </source>
</evidence>
<proteinExistence type="inferred from homology"/>
<evidence type="ECO:0000259" key="14">
    <source>
        <dbReference type="PROSITE" id="PS50162"/>
    </source>
</evidence>
<feature type="binding site" evidence="11">
    <location>
        <begin position="95"/>
        <end position="102"/>
    </location>
    <ligand>
        <name>ATP</name>
        <dbReference type="ChEBI" id="CHEBI:30616"/>
    </ligand>
</feature>
<comment type="function">
    <text evidence="11">Plays a role in repairing double-strand DNA breaks, probably involving stabilizing or processing branched DNA or blocked replication forks.</text>
</comment>
<evidence type="ECO:0000256" key="13">
    <source>
        <dbReference type="RuleBase" id="RU003555"/>
    </source>
</evidence>
<evidence type="ECO:0000256" key="8">
    <source>
        <dbReference type="ARBA" id="ARBA00023016"/>
    </source>
</evidence>
<feature type="domain" description="RecA family profile 1" evidence="14">
    <location>
        <begin position="66"/>
        <end position="215"/>
    </location>
</feature>
<dbReference type="PANTHER" id="PTHR32472">
    <property type="entry name" value="DNA REPAIR PROTEIN RADA"/>
    <property type="match status" value="1"/>
</dbReference>
<dbReference type="Pfam" id="PF13541">
    <property type="entry name" value="ChlI"/>
    <property type="match status" value="1"/>
</dbReference>
<dbReference type="RefSeq" id="WP_149544743.1">
    <property type="nucleotide sequence ID" value="NZ_VTPS01000004.1"/>
</dbReference>
<dbReference type="SUPFAM" id="SSF54211">
    <property type="entry name" value="Ribosomal protein S5 domain 2-like"/>
    <property type="match status" value="1"/>
</dbReference>
<evidence type="ECO:0000256" key="10">
    <source>
        <dbReference type="ARBA" id="ARBA00023204"/>
    </source>
</evidence>
<keyword evidence="5" id="KW-0378">Hydrolase</keyword>
<dbReference type="NCBIfam" id="TIGR00416">
    <property type="entry name" value="sms"/>
    <property type="match status" value="1"/>
</dbReference>
<keyword evidence="10 11" id="KW-0234">DNA repair</keyword>
<evidence type="ECO:0000256" key="7">
    <source>
        <dbReference type="ARBA" id="ARBA00022840"/>
    </source>
</evidence>
<dbReference type="InterPro" id="IPR004504">
    <property type="entry name" value="DNA_repair_RadA"/>
</dbReference>
<dbReference type="Pfam" id="PF13481">
    <property type="entry name" value="AAA_25"/>
    <property type="match status" value="1"/>
</dbReference>
<keyword evidence="2 11" id="KW-0547">Nucleotide-binding</keyword>